<protein>
    <submittedName>
        <fullName evidence="1">Uncharacterized protein</fullName>
    </submittedName>
</protein>
<dbReference type="AlphaFoldDB" id="A0A2S2PQF5"/>
<evidence type="ECO:0000313" key="1">
    <source>
        <dbReference type="EMBL" id="MBY31076.1"/>
    </source>
</evidence>
<name>A0A2S2PQF5_SCHGA</name>
<reference evidence="1" key="1">
    <citation type="submission" date="2018-04" db="EMBL/GenBank/DDBJ databases">
        <title>Transcriptome of Schizaphis graminum biotype I.</title>
        <authorList>
            <person name="Scully E.D."/>
            <person name="Geib S.M."/>
            <person name="Palmer N.A."/>
            <person name="Koch K."/>
            <person name="Bradshaw J."/>
            <person name="Heng-Moss T."/>
            <person name="Sarath G."/>
        </authorList>
    </citation>
    <scope>NUCLEOTIDE SEQUENCE</scope>
</reference>
<dbReference type="EMBL" id="GGMR01018457">
    <property type="protein sequence ID" value="MBY31076.1"/>
    <property type="molecule type" value="Transcribed_RNA"/>
</dbReference>
<proteinExistence type="predicted"/>
<accession>A0A2S2PQF5</accession>
<gene>
    <name evidence="1" type="ORF">g.532</name>
</gene>
<sequence>MCNRARQYIARRGLMFDLNYCGRFLFFFLPPAAYRRRRTSRETNGDRRLITLAVFQSLSGSFSKQIAVFAIFRGWRVNVYCERGRAEFKHRHCSITMVPVLMIYFVDNCV</sequence>
<organism evidence="1">
    <name type="scientific">Schizaphis graminum</name>
    <name type="common">Green bug aphid</name>
    <dbReference type="NCBI Taxonomy" id="13262"/>
    <lineage>
        <taxon>Eukaryota</taxon>
        <taxon>Metazoa</taxon>
        <taxon>Ecdysozoa</taxon>
        <taxon>Arthropoda</taxon>
        <taxon>Hexapoda</taxon>
        <taxon>Insecta</taxon>
        <taxon>Pterygota</taxon>
        <taxon>Neoptera</taxon>
        <taxon>Paraneoptera</taxon>
        <taxon>Hemiptera</taxon>
        <taxon>Sternorrhyncha</taxon>
        <taxon>Aphidomorpha</taxon>
        <taxon>Aphidoidea</taxon>
        <taxon>Aphididae</taxon>
        <taxon>Aphidini</taxon>
        <taxon>Schizaphis</taxon>
    </lineage>
</organism>